<dbReference type="Proteomes" id="UP000515264">
    <property type="component" value="Chromosome 2"/>
</dbReference>
<reference evidence="1" key="2">
    <citation type="submission" date="2019-11" db="EMBL/GenBank/DDBJ databases">
        <authorList>
            <person name="January G."/>
            <person name="Bunk B."/>
        </authorList>
    </citation>
    <scope>NUCLEOTIDE SEQUENCE</scope>
    <source>
        <strain evidence="1">3.6</strain>
    </source>
</reference>
<evidence type="ECO:0000313" key="3">
    <source>
        <dbReference type="Proteomes" id="UP000184774"/>
    </source>
</evidence>
<evidence type="ECO:0008006" key="5">
    <source>
        <dbReference type="Google" id="ProtNLM"/>
    </source>
</evidence>
<dbReference type="EMBL" id="FSSB01000022">
    <property type="protein sequence ID" value="SIO95831.1"/>
    <property type="molecule type" value="Genomic_DNA"/>
</dbReference>
<organism evidence="2 3">
    <name type="scientific">Vibrio spartinae</name>
    <dbReference type="NCBI Taxonomy" id="1918945"/>
    <lineage>
        <taxon>Bacteria</taxon>
        <taxon>Pseudomonadati</taxon>
        <taxon>Pseudomonadota</taxon>
        <taxon>Gammaproteobacteria</taxon>
        <taxon>Vibrionales</taxon>
        <taxon>Vibrionaceae</taxon>
        <taxon>Vibrio</taxon>
    </lineage>
</organism>
<proteinExistence type="predicted"/>
<reference evidence="1 4" key="3">
    <citation type="journal article" date="2020" name="J. Nat. Prod.">
        <title>Genomics-Metabolomics Profiling Disclosed Marine Vibrio spartinae 3.6 as a Producer of a New Branched Side Chain Prodigiosin.</title>
        <authorList>
            <person name="Vitale G.A."/>
            <person name="Sciarretta M."/>
            <person name="Palma Esposito F."/>
            <person name="January G.G."/>
            <person name="Giaccio M."/>
            <person name="Bunk B."/>
            <person name="Sproer C."/>
            <person name="Bajerski F."/>
            <person name="Power D."/>
            <person name="Festa C."/>
            <person name="Monti M.C."/>
            <person name="D'Auria M.V."/>
            <person name="de Pascale D."/>
        </authorList>
    </citation>
    <scope>NUCLEOTIDE SEQUENCE [LARGE SCALE GENOMIC DNA]</scope>
    <source>
        <strain evidence="1 4">3.6</strain>
    </source>
</reference>
<gene>
    <name evidence="2" type="ORF">VSP9026_03583</name>
    <name evidence="1" type="ORF">Vspart_03699</name>
</gene>
<protein>
    <recommendedName>
        <fullName evidence="5">YHS domain protein</fullName>
    </recommendedName>
</protein>
<dbReference type="Proteomes" id="UP000184774">
    <property type="component" value="Unassembled WGS sequence"/>
</dbReference>
<sequence length="63" mass="7124">MEKVINKYCPRSGKPVSSDSLTDYRGHKVGFCNPGCRDDFAANIEDRPSDTSYFNVVIKEHDL</sequence>
<dbReference type="EMBL" id="CP046269">
    <property type="protein sequence ID" value="QMV16313.1"/>
    <property type="molecule type" value="Genomic_DNA"/>
</dbReference>
<evidence type="ECO:0000313" key="1">
    <source>
        <dbReference type="EMBL" id="QMV16313.1"/>
    </source>
</evidence>
<evidence type="ECO:0000313" key="4">
    <source>
        <dbReference type="Proteomes" id="UP000515264"/>
    </source>
</evidence>
<evidence type="ECO:0000313" key="2">
    <source>
        <dbReference type="EMBL" id="SIO95831.1"/>
    </source>
</evidence>
<keyword evidence="4" id="KW-1185">Reference proteome</keyword>
<reference evidence="2 3" key="1">
    <citation type="submission" date="2016-12" db="EMBL/GenBank/DDBJ databases">
        <authorList>
            <person name="Song W.-J."/>
            <person name="Kurnit D.M."/>
        </authorList>
    </citation>
    <scope>NUCLEOTIDE SEQUENCE [LARGE SCALE GENOMIC DNA]</scope>
    <source>
        <strain evidence="2 3">CECT 9026</strain>
    </source>
</reference>
<dbReference type="AlphaFoldDB" id="A0A1N6M8P7"/>
<accession>A0A1N6M8P7</accession>
<name>A0A1N6M8P7_9VIBR</name>